<dbReference type="AlphaFoldDB" id="A0A979FLX0"/>
<evidence type="ECO:0000313" key="11">
    <source>
        <dbReference type="RefSeq" id="XP_047737496.1"/>
    </source>
</evidence>
<keyword evidence="5 8" id="KW-0472">Membrane</keyword>
<dbReference type="PANTHER" id="PTHR47760">
    <property type="entry name" value="G-PROTEIN COUPLED RECEPTOR B0563.6-LIKE PROTEIN-RELATED"/>
    <property type="match status" value="1"/>
</dbReference>
<comment type="subcellular location">
    <subcellularLocation>
        <location evidence="1">Membrane</location>
    </subcellularLocation>
</comment>
<evidence type="ECO:0000256" key="2">
    <source>
        <dbReference type="ARBA" id="ARBA00010663"/>
    </source>
</evidence>
<dbReference type="GO" id="GO:0016020">
    <property type="term" value="C:membrane"/>
    <property type="evidence" value="ECO:0007669"/>
    <property type="project" value="UniProtKB-SubCell"/>
</dbReference>
<evidence type="ECO:0000256" key="6">
    <source>
        <dbReference type="RuleBase" id="RU000688"/>
    </source>
</evidence>
<evidence type="ECO:0000256" key="8">
    <source>
        <dbReference type="SAM" id="Phobius"/>
    </source>
</evidence>
<feature type="transmembrane region" description="Helical" evidence="8">
    <location>
        <begin position="103"/>
        <end position="123"/>
    </location>
</feature>
<feature type="region of interest" description="Disordered" evidence="7">
    <location>
        <begin position="287"/>
        <end position="308"/>
    </location>
</feature>
<feature type="domain" description="G-protein coupled receptors family 1 profile" evidence="9">
    <location>
        <begin position="83"/>
        <end position="608"/>
    </location>
</feature>
<protein>
    <submittedName>
        <fullName evidence="11">Uncharacterized protein LOC108666248 isoform X1</fullName>
    </submittedName>
</protein>
<feature type="transmembrane region" description="Helical" evidence="8">
    <location>
        <begin position="550"/>
        <end position="576"/>
    </location>
</feature>
<dbReference type="GO" id="GO:0004930">
    <property type="term" value="F:G protein-coupled receptor activity"/>
    <property type="evidence" value="ECO:0007669"/>
    <property type="project" value="UniProtKB-KW"/>
</dbReference>
<gene>
    <name evidence="11" type="primary">LOC108666248</name>
</gene>
<dbReference type="GeneID" id="108666248"/>
<evidence type="ECO:0000259" key="9">
    <source>
        <dbReference type="PROSITE" id="PS50262"/>
    </source>
</evidence>
<keyword evidence="6" id="KW-0807">Transducer</keyword>
<dbReference type="PROSITE" id="PS51257">
    <property type="entry name" value="PROKAR_LIPOPROTEIN"/>
    <property type="match status" value="1"/>
</dbReference>
<feature type="compositionally biased region" description="Polar residues" evidence="7">
    <location>
        <begin position="299"/>
        <end position="308"/>
    </location>
</feature>
<name>A0A979FLX0_HYAAZ</name>
<evidence type="ECO:0000256" key="7">
    <source>
        <dbReference type="SAM" id="MobiDB-lite"/>
    </source>
</evidence>
<feature type="transmembrane region" description="Helical" evidence="8">
    <location>
        <begin position="67"/>
        <end position="91"/>
    </location>
</feature>
<comment type="similarity">
    <text evidence="2 6">Belongs to the G-protein coupled receptor 1 family.</text>
</comment>
<feature type="transmembrane region" description="Helical" evidence="8">
    <location>
        <begin position="232"/>
        <end position="254"/>
    </location>
</feature>
<feature type="transmembrane region" description="Helical" evidence="8">
    <location>
        <begin position="588"/>
        <end position="611"/>
    </location>
</feature>
<evidence type="ECO:0000256" key="4">
    <source>
        <dbReference type="ARBA" id="ARBA00022989"/>
    </source>
</evidence>
<dbReference type="PROSITE" id="PS00237">
    <property type="entry name" value="G_PROTEIN_RECEP_F1_1"/>
    <property type="match status" value="1"/>
</dbReference>
<evidence type="ECO:0000256" key="1">
    <source>
        <dbReference type="ARBA" id="ARBA00004370"/>
    </source>
</evidence>
<dbReference type="InterPro" id="IPR053093">
    <property type="entry name" value="GPCR-like"/>
</dbReference>
<dbReference type="Pfam" id="PF00001">
    <property type="entry name" value="7tm_1"/>
    <property type="match status" value="1"/>
</dbReference>
<sequence>MKFKNKLRYQRKMTEGLFFALSLVGGCLASYKEVGGTQLMNSTAPPQVDLTNITSSLNSDVEYLGQIAYNVVAPIIIIFGLLSNIINLLVLSRPTLRGPTFRYLKWLAVANLLVCAILLPFAFHSHDTPVPYMAAFYLAHVEIPIGNALMAASVYIVVGLSIDRFVAVCYPRKYRNLYRHHVATVRIAMSFVVAFIIYIPMMVFHQRVEEAEGSRDLYLAKDRHDVRNSPLFIAYACLLELCARLAPALMLAYLNSRIIIEFKMISARRKLLSQGIGCSEVSGYPSPSANDHSLAAPQNDDNGSPQYQTTSCALQLKSMEERSGFFLYHNEDLGREGNGVDKRCFLNNQLVDEHLRDHISDKVEVCDDNINPPGLLETDLDAVQCLPPTPMHSKIAAKPMQLVNIESRFEKEHRKSMALKSYTMSSPLESETSLFKGISAVVAGGTQSPCDTARDSASHNLHLDISAPATSPSAPNSLEVGQQREGSALLLEAVIDGTAGSKCGHEAQKKTASGVDNGEAIAMISSGRCLQMSSSAIRKGERRHDRERRLVLLLVSIIVTFFVTNIPAAILSLITYKDSYRQNLGFQIFRAVANNLEFLNYGLSFLLYFLFSKDIRGVFVTLLKTAIKSIGKTLYKGRSSSGRTSANL</sequence>
<dbReference type="Gene3D" id="1.20.1070.10">
    <property type="entry name" value="Rhodopsin 7-helix transmembrane proteins"/>
    <property type="match status" value="2"/>
</dbReference>
<reference evidence="11" key="1">
    <citation type="submission" date="2025-08" db="UniProtKB">
        <authorList>
            <consortium name="RefSeq"/>
        </authorList>
    </citation>
    <scope>IDENTIFICATION</scope>
    <source>
        <tissue evidence="11">Whole organism</tissue>
    </source>
</reference>
<dbReference type="InterPro" id="IPR017452">
    <property type="entry name" value="GPCR_Rhodpsn_7TM"/>
</dbReference>
<organism evidence="10 11">
    <name type="scientific">Hyalella azteca</name>
    <name type="common">Amphipod</name>
    <dbReference type="NCBI Taxonomy" id="294128"/>
    <lineage>
        <taxon>Eukaryota</taxon>
        <taxon>Metazoa</taxon>
        <taxon>Ecdysozoa</taxon>
        <taxon>Arthropoda</taxon>
        <taxon>Crustacea</taxon>
        <taxon>Multicrustacea</taxon>
        <taxon>Malacostraca</taxon>
        <taxon>Eumalacostraca</taxon>
        <taxon>Peracarida</taxon>
        <taxon>Amphipoda</taxon>
        <taxon>Senticaudata</taxon>
        <taxon>Talitrida</taxon>
        <taxon>Talitroidea</taxon>
        <taxon>Hyalellidae</taxon>
        <taxon>Hyalella</taxon>
    </lineage>
</organism>
<feature type="transmembrane region" description="Helical" evidence="8">
    <location>
        <begin position="183"/>
        <end position="204"/>
    </location>
</feature>
<dbReference type="PROSITE" id="PS50262">
    <property type="entry name" value="G_PROTEIN_RECEP_F1_2"/>
    <property type="match status" value="1"/>
</dbReference>
<evidence type="ECO:0000256" key="3">
    <source>
        <dbReference type="ARBA" id="ARBA00022692"/>
    </source>
</evidence>
<keyword evidence="3 6" id="KW-0812">Transmembrane</keyword>
<dbReference type="PANTHER" id="PTHR47760:SF1">
    <property type="entry name" value="G-PROTEIN COUPLED RECEPTORS FAMILY 1 PROFILE DOMAIN-CONTAINING PROTEIN"/>
    <property type="match status" value="1"/>
</dbReference>
<evidence type="ECO:0000313" key="10">
    <source>
        <dbReference type="Proteomes" id="UP000694843"/>
    </source>
</evidence>
<keyword evidence="4 8" id="KW-1133">Transmembrane helix</keyword>
<dbReference type="Proteomes" id="UP000694843">
    <property type="component" value="Unplaced"/>
</dbReference>
<evidence type="ECO:0000256" key="5">
    <source>
        <dbReference type="ARBA" id="ARBA00023136"/>
    </source>
</evidence>
<dbReference type="OMA" id="NGTHERC"/>
<feature type="transmembrane region" description="Helical" evidence="8">
    <location>
        <begin position="143"/>
        <end position="162"/>
    </location>
</feature>
<accession>A0A979FLX0</accession>
<dbReference type="PRINTS" id="PR00237">
    <property type="entry name" value="GPCRRHODOPSN"/>
</dbReference>
<keyword evidence="10" id="KW-1185">Reference proteome</keyword>
<dbReference type="SUPFAM" id="SSF81321">
    <property type="entry name" value="Family A G protein-coupled receptor-like"/>
    <property type="match status" value="1"/>
</dbReference>
<dbReference type="InterPro" id="IPR000276">
    <property type="entry name" value="GPCR_Rhodpsn"/>
</dbReference>
<keyword evidence="6" id="KW-0297">G-protein coupled receptor</keyword>
<dbReference type="CDD" id="cd14978">
    <property type="entry name" value="7tmA_FMRFamide_R-like"/>
    <property type="match status" value="1"/>
</dbReference>
<keyword evidence="6" id="KW-0675">Receptor</keyword>
<dbReference type="RefSeq" id="XP_047737496.1">
    <property type="nucleotide sequence ID" value="XM_047881540.1"/>
</dbReference>
<proteinExistence type="inferred from homology"/>